<comment type="caution">
    <text evidence="1">The sequence shown here is derived from an EMBL/GenBank/DDBJ whole genome shotgun (WGS) entry which is preliminary data.</text>
</comment>
<name>A0A2R7YSV1_9ACTN</name>
<reference evidence="1 2" key="1">
    <citation type="submission" date="2018-03" db="EMBL/GenBank/DDBJ databases">
        <authorList>
            <person name="Keele B.F."/>
        </authorList>
    </citation>
    <scope>NUCLEOTIDE SEQUENCE [LARGE SCALE GENOMIC DNA]</scope>
    <source>
        <strain evidence="1 2">IB-3</strain>
    </source>
</reference>
<protein>
    <submittedName>
        <fullName evidence="1">Uncharacterized protein</fullName>
    </submittedName>
</protein>
<accession>A0A2R7YSV1</accession>
<sequence length="95" mass="10700">MKSLADANKAEREKWLEEHWPGNSEVNSIPKDIAALTLQTFGYIPGVTQDDIDARNKEIRDRIYAERFGGRLELDGFEIDNGAWILQQAGVIPSV</sequence>
<dbReference type="EMBL" id="PYXZ01000010">
    <property type="protein sequence ID" value="PUA79487.1"/>
    <property type="molecule type" value="Genomic_DNA"/>
</dbReference>
<dbReference type="Proteomes" id="UP000244867">
    <property type="component" value="Unassembled WGS sequence"/>
</dbReference>
<keyword evidence="2" id="KW-1185">Reference proteome</keyword>
<evidence type="ECO:0000313" key="1">
    <source>
        <dbReference type="EMBL" id="PUA79487.1"/>
    </source>
</evidence>
<proteinExistence type="predicted"/>
<gene>
    <name evidence="1" type="ORF">C7S10_19140</name>
</gene>
<evidence type="ECO:0000313" key="2">
    <source>
        <dbReference type="Proteomes" id="UP000244867"/>
    </source>
</evidence>
<dbReference type="AlphaFoldDB" id="A0A2R7YSV1"/>
<organism evidence="1 2">
    <name type="scientific">Nocardioides currus</name>
    <dbReference type="NCBI Taxonomy" id="2133958"/>
    <lineage>
        <taxon>Bacteria</taxon>
        <taxon>Bacillati</taxon>
        <taxon>Actinomycetota</taxon>
        <taxon>Actinomycetes</taxon>
        <taxon>Propionibacteriales</taxon>
        <taxon>Nocardioidaceae</taxon>
        <taxon>Nocardioides</taxon>
    </lineage>
</organism>